<dbReference type="InterPro" id="IPR000515">
    <property type="entry name" value="MetI-like"/>
</dbReference>
<dbReference type="EMBL" id="FNBJ01000012">
    <property type="protein sequence ID" value="SDF43100.1"/>
    <property type="molecule type" value="Genomic_DNA"/>
</dbReference>
<dbReference type="EMBL" id="FOHG01000012">
    <property type="protein sequence ID" value="SES93169.1"/>
    <property type="molecule type" value="Genomic_DNA"/>
</dbReference>
<dbReference type="GO" id="GO:0005886">
    <property type="term" value="C:plasma membrane"/>
    <property type="evidence" value="ECO:0007669"/>
    <property type="project" value="UniProtKB-SubCell"/>
</dbReference>
<keyword evidence="5 7" id="KW-1133">Transmembrane helix</keyword>
<keyword evidence="4 7" id="KW-0812">Transmembrane</keyword>
<dbReference type="Gene3D" id="1.10.3720.10">
    <property type="entry name" value="MetI-like"/>
    <property type="match status" value="1"/>
</dbReference>
<reference evidence="11 12" key="1">
    <citation type="submission" date="2016-10" db="EMBL/GenBank/DDBJ databases">
        <authorList>
            <person name="Varghese N."/>
            <person name="Submissions S."/>
        </authorList>
    </citation>
    <scope>NUCLEOTIDE SEQUENCE [LARGE SCALE GENOMIC DNA]</scope>
    <source>
        <strain evidence="9 12">WG2</strain>
        <strain evidence="10 11">WG5</strain>
    </source>
</reference>
<dbReference type="PANTHER" id="PTHR43744:SF2">
    <property type="entry name" value="ARABINOOLIGOSACCHARIDES TRANSPORT SYSTEM PERMEASE PROTEIN ARAQ"/>
    <property type="match status" value="1"/>
</dbReference>
<evidence type="ECO:0000256" key="5">
    <source>
        <dbReference type="ARBA" id="ARBA00022989"/>
    </source>
</evidence>
<keyword evidence="3" id="KW-1003">Cell membrane</keyword>
<dbReference type="PANTHER" id="PTHR43744">
    <property type="entry name" value="ABC TRANSPORTER PERMEASE PROTEIN MG189-RELATED-RELATED"/>
    <property type="match status" value="1"/>
</dbReference>
<keyword evidence="12" id="KW-1185">Reference proteome</keyword>
<evidence type="ECO:0000259" key="8">
    <source>
        <dbReference type="PROSITE" id="PS50928"/>
    </source>
</evidence>
<evidence type="ECO:0000313" key="12">
    <source>
        <dbReference type="Proteomes" id="UP000199519"/>
    </source>
</evidence>
<dbReference type="Proteomes" id="UP000198612">
    <property type="component" value="Unassembled WGS sequence"/>
</dbReference>
<dbReference type="Proteomes" id="UP000199519">
    <property type="component" value="Unassembled WGS sequence"/>
</dbReference>
<evidence type="ECO:0000256" key="6">
    <source>
        <dbReference type="ARBA" id="ARBA00023136"/>
    </source>
</evidence>
<evidence type="ECO:0000313" key="9">
    <source>
        <dbReference type="EMBL" id="SDF43100.1"/>
    </source>
</evidence>
<keyword evidence="6 7" id="KW-0472">Membrane</keyword>
<feature type="transmembrane region" description="Helical" evidence="7">
    <location>
        <begin position="198"/>
        <end position="219"/>
    </location>
</feature>
<feature type="transmembrane region" description="Helical" evidence="7">
    <location>
        <begin position="156"/>
        <end position="177"/>
    </location>
</feature>
<name>A0A1I0AH58_9FIRM</name>
<feature type="transmembrane region" description="Helical" evidence="7">
    <location>
        <begin position="258"/>
        <end position="282"/>
    </location>
</feature>
<dbReference type="CDD" id="cd06261">
    <property type="entry name" value="TM_PBP2"/>
    <property type="match status" value="1"/>
</dbReference>
<feature type="domain" description="ABC transmembrane type-1" evidence="8">
    <location>
        <begin position="88"/>
        <end position="277"/>
    </location>
</feature>
<comment type="subcellular location">
    <subcellularLocation>
        <location evidence="1 7">Cell membrane</location>
        <topology evidence="1 7">Multi-pass membrane protein</topology>
    </subcellularLocation>
</comment>
<protein>
    <submittedName>
        <fullName evidence="10">Carbohydrate ABC transporter membrane protein 2, CUT1 family</fullName>
    </submittedName>
</protein>
<proteinExistence type="inferred from homology"/>
<evidence type="ECO:0000256" key="4">
    <source>
        <dbReference type="ARBA" id="ARBA00022692"/>
    </source>
</evidence>
<dbReference type="AlphaFoldDB" id="A0A1I0AH58"/>
<evidence type="ECO:0000256" key="1">
    <source>
        <dbReference type="ARBA" id="ARBA00004651"/>
    </source>
</evidence>
<comment type="similarity">
    <text evidence="7">Belongs to the binding-protein-dependent transport system permease family.</text>
</comment>
<keyword evidence="2 7" id="KW-0813">Transport</keyword>
<dbReference type="InterPro" id="IPR035906">
    <property type="entry name" value="MetI-like_sf"/>
</dbReference>
<feature type="transmembrane region" description="Helical" evidence="7">
    <location>
        <begin position="20"/>
        <end position="49"/>
    </location>
</feature>
<organism evidence="10 11">
    <name type="scientific">Halanaerobium congolense</name>
    <dbReference type="NCBI Taxonomy" id="54121"/>
    <lineage>
        <taxon>Bacteria</taxon>
        <taxon>Bacillati</taxon>
        <taxon>Bacillota</taxon>
        <taxon>Clostridia</taxon>
        <taxon>Halanaerobiales</taxon>
        <taxon>Halanaerobiaceae</taxon>
        <taxon>Halanaerobium</taxon>
    </lineage>
</organism>
<accession>A0A1I0AH58</accession>
<dbReference type="SUPFAM" id="SSF161098">
    <property type="entry name" value="MetI-like"/>
    <property type="match status" value="1"/>
</dbReference>
<feature type="transmembrane region" description="Helical" evidence="7">
    <location>
        <begin position="88"/>
        <end position="111"/>
    </location>
</feature>
<dbReference type="PROSITE" id="PS50928">
    <property type="entry name" value="ABC_TM1"/>
    <property type="match status" value="1"/>
</dbReference>
<evidence type="ECO:0000256" key="7">
    <source>
        <dbReference type="RuleBase" id="RU363032"/>
    </source>
</evidence>
<gene>
    <name evidence="9" type="ORF">SAMN04488598_11215</name>
    <name evidence="10" type="ORF">SAMN04515652_11215</name>
</gene>
<sequence length="292" mass="33172">MKSKKGVLNNIEKHMKEFSFFKVLIWIVLIFAAGLIVIPLLFMFTASIMPATEILKMPYPWFTGEIHWQNYWNGIKGPYDSFIYIRNIFNSIVVSSSVTFTTVILSAITGYSLAKFDFKGKTLIFMAIMGTMMVPFEAIMVPLYMVALNLGISDSYAGLILPFLTNAFGIFMMRQYLITFPDDMLDSARIDGAGEFEIFWRIVLPNCKPVIATLAVLTFRTQWDNLLWPLMVIQSEEMKTIPLYITRFLAETNTDEGIMMAIAATASIPIFILFFTMSKYFINSGVHSGTKS</sequence>
<feature type="transmembrane region" description="Helical" evidence="7">
    <location>
        <begin position="123"/>
        <end position="144"/>
    </location>
</feature>
<dbReference type="Pfam" id="PF00528">
    <property type="entry name" value="BPD_transp_1"/>
    <property type="match status" value="1"/>
</dbReference>
<evidence type="ECO:0000256" key="3">
    <source>
        <dbReference type="ARBA" id="ARBA00022475"/>
    </source>
</evidence>
<evidence type="ECO:0000313" key="10">
    <source>
        <dbReference type="EMBL" id="SES93169.1"/>
    </source>
</evidence>
<evidence type="ECO:0000313" key="11">
    <source>
        <dbReference type="Proteomes" id="UP000198612"/>
    </source>
</evidence>
<evidence type="ECO:0000256" key="2">
    <source>
        <dbReference type="ARBA" id="ARBA00022448"/>
    </source>
</evidence>
<dbReference type="GO" id="GO:0055085">
    <property type="term" value="P:transmembrane transport"/>
    <property type="evidence" value="ECO:0007669"/>
    <property type="project" value="InterPro"/>
</dbReference>